<name>A0A2L2XEG0_9FIRM</name>
<sequence>MKKKLIAVILCMTWCLLTLSPAFAETTLSTKQILIDQLKNNELYTYNNEQYQKSKGTLTLQIETLDGSLLAMDDMLPKFKDSSLALDYKLNAPEKKIAADYKVKFDNENYNGAGYLDGNTYIISATTPIIKELLLKEVPNKDISYIYGSQAGLEEFWEQFAKQMTNQQIAVKQFNSLMEFLLEAVPDKYITLSLSQQKILLDVDSNGFYDLLFAISEKVKNERERFADIIAETAVAVDPSVDPGEIKKQILAGIESSIAGGNYPDSPEYIKQKLDGFKLEKLHCEFPLLPGGLSKIYAAFNIADESGANGKMVLDINFSGSKSNLTGNYTAGFTMQNKSDNTNIGVNIAGQFKNRTDDSDSNARFTVNYKKENATLINLSLIMTSNAQADPTVRITVPRLTPYNSINFDSLKEPESKLPESKL</sequence>
<evidence type="ECO:0000313" key="2">
    <source>
        <dbReference type="EMBL" id="GBF34394.1"/>
    </source>
</evidence>
<comment type="caution">
    <text evidence="2">The sequence shown here is derived from an EMBL/GenBank/DDBJ whole genome shotgun (WGS) entry which is preliminary data.</text>
</comment>
<keyword evidence="1" id="KW-0732">Signal</keyword>
<gene>
    <name evidence="2" type="ORF">DCCM_3507</name>
</gene>
<protein>
    <submittedName>
        <fullName evidence="2">Copper amine oxidase domain protein</fullName>
    </submittedName>
</protein>
<evidence type="ECO:0000313" key="3">
    <source>
        <dbReference type="Proteomes" id="UP000239549"/>
    </source>
</evidence>
<dbReference type="RefSeq" id="WP_104372663.1">
    <property type="nucleotide sequence ID" value="NZ_BFAV01000140.1"/>
</dbReference>
<keyword evidence="3" id="KW-1185">Reference proteome</keyword>
<feature type="signal peptide" evidence="1">
    <location>
        <begin position="1"/>
        <end position="24"/>
    </location>
</feature>
<proteinExistence type="predicted"/>
<dbReference type="Proteomes" id="UP000239549">
    <property type="component" value="Unassembled WGS sequence"/>
</dbReference>
<organism evidence="2 3">
    <name type="scientific">Desulfocucumis palustris</name>
    <dbReference type="NCBI Taxonomy" id="1898651"/>
    <lineage>
        <taxon>Bacteria</taxon>
        <taxon>Bacillati</taxon>
        <taxon>Bacillota</taxon>
        <taxon>Clostridia</taxon>
        <taxon>Eubacteriales</taxon>
        <taxon>Desulfocucumaceae</taxon>
        <taxon>Desulfocucumis</taxon>
    </lineage>
</organism>
<dbReference type="AlphaFoldDB" id="A0A2L2XEG0"/>
<dbReference type="EMBL" id="BFAV01000140">
    <property type="protein sequence ID" value="GBF34394.1"/>
    <property type="molecule type" value="Genomic_DNA"/>
</dbReference>
<accession>A0A2L2XEG0</accession>
<reference evidence="3" key="1">
    <citation type="submission" date="2018-02" db="EMBL/GenBank/DDBJ databases">
        <title>Genome sequence of Desulfocucumis palustris strain NAW-5.</title>
        <authorList>
            <person name="Watanabe M."/>
            <person name="Kojima H."/>
            <person name="Fukui M."/>
        </authorList>
    </citation>
    <scope>NUCLEOTIDE SEQUENCE [LARGE SCALE GENOMIC DNA]</scope>
    <source>
        <strain evidence="3">NAW-5</strain>
    </source>
</reference>
<dbReference type="OrthoDB" id="1786461at2"/>
<evidence type="ECO:0000256" key="1">
    <source>
        <dbReference type="SAM" id="SignalP"/>
    </source>
</evidence>
<feature type="chain" id="PRO_5014727370" evidence="1">
    <location>
        <begin position="25"/>
        <end position="423"/>
    </location>
</feature>